<sequence length="1165" mass="129204">MKKKANNLPLWYHSCKKLLVIMRLTAVILLLTTLQTFALEGYAQSARLSLDMNNATVKQVLSEIESQSEFYFLYNSDLINVNRRVSISASNERIDRVLNQLFNGEKINYTIKDRHIVLSPATTSGVQQDMSIKGHVVDKTGGPLPGVTIVIKGTSKGTITDADGNYEMDDVPANATLVFSFVGMKPQEISVQGRSNINVTMVEESIGVGEVVVTALGIKREEKALGYSVQTVQGQSLQKVSGVDVGTSLTGKVAGVLVQNSTDFNVAPTISVRGESPLIVIDGVAYANKSLNDIAADDIQSMSVLKGATASALYGFRGENGAILITTKNGSTNKLGVSVDVSSNTMFSAGFLAIPEKQSVYGRGTAYVYNINSDQSWGTFMDGTVRTQWDPIAKEFRDYPYLPVGKNNFKNFLEPGYVTNNNVSVAFKTDKIALRSSLNWTQNKGQYPNSMLNKYTYTLGGDITLDKFKFSSNMSYTKRETPNMGSNGYTSYDPMYTLLIWSSADFNILDYKNNYWLIPGQLQNNQFGYHFDTNTYSGKNQNDPYFDRYQRTNEQSRDIFNADLTTSYDIAPWLTATLRGGLDFFINRGQLRISQGSYTSSGNTGIPGNPYTWNGSRTGAYLTGRTQGYSINSDFLLTGSRTFLDNFDVDYLAGGTMFYDRSDNINAETVGGISIPEYFSLNASVNPAAVGESTSQRQVNSLFGRVALSWKKMLFVDVTGRNDWVSMLANPNVPKADRSYFYPSISGSFVVSELLPSTKSWLDLMKFRGSWTQAKTPPNPYAINSVFSVNPGTWNALNGATAPSSLYLNTYSPNSYTTTEVGFQAMTFKKRFTVDVTYYAKHIFDILKLGPLSSATGYTGIYLNTDEQRSNRGWEVAVTATPLKTKDWQWDIGANWSTYKQVYTKLDSTYTSNYGKPWVKVGERTDAFTTKDYLRVPDGPYAGQLIYNTSGRVVRSSYTTLYGYSDPDWIWGLNSTLRYKNVSLYMSFDGVVGGLMPTRTESYMWQAGVHPNSVTEARKLDVEDPSTGHYIGDGVQVISGSVTYDPNGNILTDNRQYAPNDVPETYKQAVQDFHNSSAWGGSPNPNDIYARTFLKLREVSLTYTVPDRFLNNWGRGIIKGASIGFVGQNVLFWAKDFKYSDPDGGNEDFSDPSVRYLGGNVKLTF</sequence>
<dbReference type="Pfam" id="PF13715">
    <property type="entry name" value="CarbopepD_reg_2"/>
    <property type="match status" value="1"/>
</dbReference>
<comment type="subcellular location">
    <subcellularLocation>
        <location evidence="1 7">Cell outer membrane</location>
        <topology evidence="1 7">Multi-pass membrane protein</topology>
    </subcellularLocation>
</comment>
<dbReference type="Gene3D" id="2.170.130.10">
    <property type="entry name" value="TonB-dependent receptor, plug domain"/>
    <property type="match status" value="1"/>
</dbReference>
<evidence type="ECO:0000313" key="10">
    <source>
        <dbReference type="EMBL" id="PSK81615.1"/>
    </source>
</evidence>
<accession>A0A2P8C9H8</accession>
<evidence type="ECO:0000256" key="3">
    <source>
        <dbReference type="ARBA" id="ARBA00022452"/>
    </source>
</evidence>
<dbReference type="SUPFAM" id="SSF56935">
    <property type="entry name" value="Porins"/>
    <property type="match status" value="1"/>
</dbReference>
<evidence type="ECO:0000313" key="9">
    <source>
        <dbReference type="EMBL" id="GET21141.1"/>
    </source>
</evidence>
<dbReference type="SMART" id="SM00965">
    <property type="entry name" value="STN"/>
    <property type="match status" value="1"/>
</dbReference>
<reference evidence="10 11" key="1">
    <citation type="submission" date="2018-03" db="EMBL/GenBank/DDBJ databases">
        <title>Genomic Encyclopedia of Archaeal and Bacterial Type Strains, Phase II (KMG-II): from individual species to whole genera.</title>
        <authorList>
            <person name="Goeker M."/>
        </authorList>
    </citation>
    <scope>NUCLEOTIDE SEQUENCE [LARGE SCALE GENOMIC DNA]</scope>
    <source>
        <strain evidence="10 11">DSM 27267</strain>
    </source>
</reference>
<dbReference type="InterPro" id="IPR023996">
    <property type="entry name" value="TonB-dep_OMP_SusC/RagA"/>
</dbReference>
<evidence type="ECO:0000313" key="12">
    <source>
        <dbReference type="Proteomes" id="UP000396862"/>
    </source>
</evidence>
<dbReference type="NCBIfam" id="TIGR04056">
    <property type="entry name" value="OMP_RagA_SusC"/>
    <property type="match status" value="1"/>
</dbReference>
<keyword evidence="6 7" id="KW-0998">Cell outer membrane</keyword>
<evidence type="ECO:0000256" key="4">
    <source>
        <dbReference type="ARBA" id="ARBA00022692"/>
    </source>
</evidence>
<keyword evidence="3 7" id="KW-1134">Transmembrane beta strand</keyword>
<dbReference type="InterPro" id="IPR037066">
    <property type="entry name" value="Plug_dom_sf"/>
</dbReference>
<feature type="domain" description="Secretin/TonB short N-terminal" evidence="8">
    <location>
        <begin position="70"/>
        <end position="121"/>
    </location>
</feature>
<name>A0A2P8C9H8_9BACT</name>
<dbReference type="Proteomes" id="UP000240621">
    <property type="component" value="Unassembled WGS sequence"/>
</dbReference>
<evidence type="ECO:0000256" key="5">
    <source>
        <dbReference type="ARBA" id="ARBA00023136"/>
    </source>
</evidence>
<keyword evidence="5 7" id="KW-0472">Membrane</keyword>
<dbReference type="InterPro" id="IPR011662">
    <property type="entry name" value="Secretin/TonB_short_N"/>
</dbReference>
<dbReference type="EMBL" id="PYGC01000008">
    <property type="protein sequence ID" value="PSK81615.1"/>
    <property type="molecule type" value="Genomic_DNA"/>
</dbReference>
<dbReference type="SUPFAM" id="SSF49464">
    <property type="entry name" value="Carboxypeptidase regulatory domain-like"/>
    <property type="match status" value="1"/>
</dbReference>
<dbReference type="InterPro" id="IPR012910">
    <property type="entry name" value="Plug_dom"/>
</dbReference>
<dbReference type="Proteomes" id="UP000396862">
    <property type="component" value="Unassembled WGS sequence"/>
</dbReference>
<evidence type="ECO:0000256" key="7">
    <source>
        <dbReference type="PROSITE-ProRule" id="PRU01360"/>
    </source>
</evidence>
<evidence type="ECO:0000256" key="1">
    <source>
        <dbReference type="ARBA" id="ARBA00004571"/>
    </source>
</evidence>
<comment type="caution">
    <text evidence="10">The sequence shown here is derived from an EMBL/GenBank/DDBJ whole genome shotgun (WGS) entry which is preliminary data.</text>
</comment>
<dbReference type="EMBL" id="BLAU01000001">
    <property type="protein sequence ID" value="GET21141.1"/>
    <property type="molecule type" value="Genomic_DNA"/>
</dbReference>
<dbReference type="AlphaFoldDB" id="A0A2P8C9H8"/>
<dbReference type="InterPro" id="IPR039426">
    <property type="entry name" value="TonB-dep_rcpt-like"/>
</dbReference>
<dbReference type="NCBIfam" id="TIGR04057">
    <property type="entry name" value="SusC_RagA_signa"/>
    <property type="match status" value="1"/>
</dbReference>
<dbReference type="OrthoDB" id="9768177at2"/>
<keyword evidence="12" id="KW-1185">Reference proteome</keyword>
<proteinExistence type="inferred from homology"/>
<comment type="similarity">
    <text evidence="7">Belongs to the TonB-dependent receptor family.</text>
</comment>
<dbReference type="InterPro" id="IPR036942">
    <property type="entry name" value="Beta-barrel_TonB_sf"/>
</dbReference>
<dbReference type="Gene3D" id="2.40.170.20">
    <property type="entry name" value="TonB-dependent receptor, beta-barrel domain"/>
    <property type="match status" value="1"/>
</dbReference>
<keyword evidence="4 7" id="KW-0812">Transmembrane</keyword>
<organism evidence="10 11">
    <name type="scientific">Prolixibacter denitrificans</name>
    <dbReference type="NCBI Taxonomy" id="1541063"/>
    <lineage>
        <taxon>Bacteria</taxon>
        <taxon>Pseudomonadati</taxon>
        <taxon>Bacteroidota</taxon>
        <taxon>Bacteroidia</taxon>
        <taxon>Marinilabiliales</taxon>
        <taxon>Prolixibacteraceae</taxon>
        <taxon>Prolixibacter</taxon>
    </lineage>
</organism>
<dbReference type="GO" id="GO:0009279">
    <property type="term" value="C:cell outer membrane"/>
    <property type="evidence" value="ECO:0007669"/>
    <property type="project" value="UniProtKB-SubCell"/>
</dbReference>
<dbReference type="InterPro" id="IPR008969">
    <property type="entry name" value="CarboxyPept-like_regulatory"/>
</dbReference>
<reference evidence="9 12" key="2">
    <citation type="submission" date="2019-10" db="EMBL/GenBank/DDBJ databases">
        <title>Prolixibacter strains distinguished by the presence of nitrate reductase genes were adept at nitrate-dependent anaerobic corrosion of metallic iron and carbon steel.</title>
        <authorList>
            <person name="Iino T."/>
            <person name="Shono N."/>
            <person name="Ito K."/>
            <person name="Nakamura R."/>
            <person name="Sueoka K."/>
            <person name="Harayama S."/>
            <person name="Ohkuma M."/>
        </authorList>
    </citation>
    <scope>NUCLEOTIDE SEQUENCE [LARGE SCALE GENOMIC DNA]</scope>
    <source>
        <strain evidence="9 12">MIC1-1</strain>
    </source>
</reference>
<evidence type="ECO:0000256" key="6">
    <source>
        <dbReference type="ARBA" id="ARBA00023237"/>
    </source>
</evidence>
<dbReference type="FunFam" id="2.60.40.1120:FF:000003">
    <property type="entry name" value="Outer membrane protein Omp121"/>
    <property type="match status" value="1"/>
</dbReference>
<dbReference type="Pfam" id="PF07715">
    <property type="entry name" value="Plug"/>
    <property type="match status" value="1"/>
</dbReference>
<dbReference type="Gene3D" id="2.60.40.1120">
    <property type="entry name" value="Carboxypeptidase-like, regulatory domain"/>
    <property type="match status" value="1"/>
</dbReference>
<dbReference type="Pfam" id="PF07660">
    <property type="entry name" value="STN"/>
    <property type="match status" value="1"/>
</dbReference>
<dbReference type="PROSITE" id="PS52016">
    <property type="entry name" value="TONB_DEPENDENT_REC_3"/>
    <property type="match status" value="1"/>
</dbReference>
<dbReference type="InterPro" id="IPR023997">
    <property type="entry name" value="TonB-dep_OMP_SusC/RagA_CS"/>
</dbReference>
<evidence type="ECO:0000256" key="2">
    <source>
        <dbReference type="ARBA" id="ARBA00022448"/>
    </source>
</evidence>
<protein>
    <submittedName>
        <fullName evidence="9">SusC/RagA family TonB-linked outer membrane protein</fullName>
    </submittedName>
    <submittedName>
        <fullName evidence="10">TonB-linked SusC/RagA family outer membrane protein</fullName>
    </submittedName>
</protein>
<evidence type="ECO:0000259" key="8">
    <source>
        <dbReference type="SMART" id="SM00965"/>
    </source>
</evidence>
<keyword evidence="2 7" id="KW-0813">Transport</keyword>
<evidence type="ECO:0000313" key="11">
    <source>
        <dbReference type="Proteomes" id="UP000240621"/>
    </source>
</evidence>
<gene>
    <name evidence="10" type="ORF">CLV93_10812</name>
    <name evidence="9" type="ORF">JCM18694_13870</name>
</gene>